<proteinExistence type="predicted"/>
<dbReference type="Gene3D" id="3.40.50.1100">
    <property type="match status" value="1"/>
</dbReference>
<dbReference type="InterPro" id="IPR036052">
    <property type="entry name" value="TrpB-like_PALP_sf"/>
</dbReference>
<sequence>MSETSTNLQEALEGQFGLAARVVDQNRLDNSVRRFRERGITLPTFAEMADPSTVPADRVGDADPQGPDSRNLWRLHWYNDLQGNRVSVPDHAILPKELTGIDTPIIVIFGDRFPMITAHKVMPAYACLAPRVVCGQFDPTEHRAIWPSTGNYARGGIAISRLMASRGVAILPEGMSQERFDWLNRWCENPEEDVIKTYGTESNVKEIYDACNELAKDPTNFVLNQFAEFANHLMHYNVTGRALEHAWEAAQEELGRPLKLAAFTSATGSAGTIAAGEYLKKKHGTKVAALEALECPTLYNNGFGEHNIQGIGDKHLPLIHNIMNHDLVAAISDKATDQLFVLFNTPAGRDFLKARGLSDELLEHLTHMGFSSICNVLGAISTAKKLGLGADDAIVTIATDGGAMYASELEGKILPRDFDGKFDAVDAATVYARHLNDVPTTYTIELTRADKERIFNLGYYTWCEQQGTPFELFMERKDQNFWEGLQKFVPIWDEMIKDFNAKVASEA</sequence>
<organism evidence="1 2">
    <name type="scientific">Propioniciclava tarda</name>
    <dbReference type="NCBI Taxonomy" id="433330"/>
    <lineage>
        <taxon>Bacteria</taxon>
        <taxon>Bacillati</taxon>
        <taxon>Actinomycetota</taxon>
        <taxon>Actinomycetes</taxon>
        <taxon>Propionibacteriales</taxon>
        <taxon>Propionibacteriaceae</taxon>
        <taxon>Propioniciclava</taxon>
    </lineage>
</organism>
<dbReference type="RefSeq" id="WP_131170541.1">
    <property type="nucleotide sequence ID" value="NZ_FXTL01000001.1"/>
</dbReference>
<gene>
    <name evidence="1" type="ORF">ET996_00165</name>
</gene>
<comment type="caution">
    <text evidence="1">The sequence shown here is derived from an EMBL/GenBank/DDBJ whole genome shotgun (WGS) entry which is preliminary data.</text>
</comment>
<name>A0A4Q9KNI9_PROTD</name>
<reference evidence="1 2" key="1">
    <citation type="submission" date="2019-01" db="EMBL/GenBank/DDBJ databases">
        <title>Lactibacter flavus gen. nov., sp. nov., a novel bacterium of the family Propionibacteriaceae isolated from raw milk and dairy products.</title>
        <authorList>
            <person name="Huptas C."/>
            <person name="Wenning M."/>
            <person name="Breitenwieser F."/>
            <person name="Doll E."/>
            <person name="Von Neubeck M."/>
            <person name="Busse H.-J."/>
            <person name="Scherer S."/>
        </authorList>
    </citation>
    <scope>NUCLEOTIDE SEQUENCE [LARGE SCALE GENOMIC DNA]</scope>
    <source>
        <strain evidence="1 2">DSM 22130</strain>
    </source>
</reference>
<dbReference type="EMBL" id="SDMR01000001">
    <property type="protein sequence ID" value="TBT96128.1"/>
    <property type="molecule type" value="Genomic_DNA"/>
</dbReference>
<dbReference type="Proteomes" id="UP000291933">
    <property type="component" value="Unassembled WGS sequence"/>
</dbReference>
<dbReference type="InterPro" id="IPR050214">
    <property type="entry name" value="Cys_Synth/Cystath_Beta-Synth"/>
</dbReference>
<evidence type="ECO:0000313" key="2">
    <source>
        <dbReference type="Proteomes" id="UP000291933"/>
    </source>
</evidence>
<dbReference type="GO" id="GO:1901605">
    <property type="term" value="P:alpha-amino acid metabolic process"/>
    <property type="evidence" value="ECO:0007669"/>
    <property type="project" value="UniProtKB-ARBA"/>
</dbReference>
<dbReference type="AlphaFoldDB" id="A0A4Q9KNI9"/>
<keyword evidence="2" id="KW-1185">Reference proteome</keyword>
<dbReference type="PANTHER" id="PTHR10314">
    <property type="entry name" value="CYSTATHIONINE BETA-SYNTHASE"/>
    <property type="match status" value="1"/>
</dbReference>
<dbReference type="OrthoDB" id="9767775at2"/>
<protein>
    <submittedName>
        <fullName evidence="1">Pyridoxal-phosphate dependent enzyme</fullName>
    </submittedName>
</protein>
<accession>A0A4Q9KNI9</accession>
<evidence type="ECO:0000313" key="1">
    <source>
        <dbReference type="EMBL" id="TBT96128.1"/>
    </source>
</evidence>
<dbReference type="SUPFAM" id="SSF53686">
    <property type="entry name" value="Tryptophan synthase beta subunit-like PLP-dependent enzymes"/>
    <property type="match status" value="1"/>
</dbReference>